<dbReference type="InterPro" id="IPR009057">
    <property type="entry name" value="Homeodomain-like_sf"/>
</dbReference>
<dbReference type="InterPro" id="IPR017930">
    <property type="entry name" value="Myb_dom"/>
</dbReference>
<evidence type="ECO:0000313" key="10">
    <source>
        <dbReference type="EMBL" id="QDL88472.1"/>
    </source>
</evidence>
<dbReference type="GO" id="GO:0005634">
    <property type="term" value="C:nucleus"/>
    <property type="evidence" value="ECO:0007669"/>
    <property type="project" value="UniProtKB-SubCell"/>
</dbReference>
<dbReference type="PROSITE" id="PS50090">
    <property type="entry name" value="MYB_LIKE"/>
    <property type="match status" value="2"/>
</dbReference>
<evidence type="ECO:0000256" key="5">
    <source>
        <dbReference type="ARBA" id="ARBA00023159"/>
    </source>
</evidence>
<dbReference type="SUPFAM" id="SSF46689">
    <property type="entry name" value="Homeodomain-like"/>
    <property type="match status" value="1"/>
</dbReference>
<evidence type="ECO:0000259" key="9">
    <source>
        <dbReference type="PROSITE" id="PS51294"/>
    </source>
</evidence>
<sequence>MGRNSWCFKEGINKGTWSLTEDKLLTAFVTTYGEGKWTTVPYKAGLKRSGKSCRLRWLNYLRPNVKRGNFSEAEDDLIIRLHKLLGNRWSLIAGRLPGRTDNEIKNYWNTTLRKKAGFLRQIHLPSSIQRHPAANRVLPSSSSSSPLQATNDTTLIRAKAIRCTELAFPLLLPPCSANKLGIPTKQSAEESTVKVAANEMVESSKGGFVEGKELFQEQFQLEENMALNYGSFDDDTMAAFCDQPVVEFDGLMDFESWMLNDEDVDDLPDADLIQSLACLFDTGGQF</sequence>
<evidence type="ECO:0000256" key="1">
    <source>
        <dbReference type="ARBA" id="ARBA00004123"/>
    </source>
</evidence>
<dbReference type="PANTHER" id="PTHR47999">
    <property type="entry name" value="TRANSCRIPTION FACTOR MYB8-RELATED-RELATED"/>
    <property type="match status" value="1"/>
</dbReference>
<dbReference type="AlphaFoldDB" id="A0A515HGB7"/>
<feature type="domain" description="HTH myb-type" evidence="9">
    <location>
        <begin position="62"/>
        <end position="116"/>
    </location>
</feature>
<organism evidence="10">
    <name type="scientific">Cymbidium ensifolium</name>
    <name type="common">Orchid</name>
    <name type="synonym">Epidendrum ensifolium</name>
    <dbReference type="NCBI Taxonomy" id="78740"/>
    <lineage>
        <taxon>Eukaryota</taxon>
        <taxon>Viridiplantae</taxon>
        <taxon>Streptophyta</taxon>
        <taxon>Embryophyta</taxon>
        <taxon>Tracheophyta</taxon>
        <taxon>Spermatophyta</taxon>
        <taxon>Magnoliopsida</taxon>
        <taxon>Liliopsida</taxon>
        <taxon>Asparagales</taxon>
        <taxon>Orchidaceae</taxon>
        <taxon>Epidendroideae</taxon>
        <taxon>Cymbidieae</taxon>
        <taxon>Cymbidiinae</taxon>
        <taxon>Cymbidium</taxon>
    </lineage>
</organism>
<keyword evidence="4" id="KW-0238">DNA-binding</keyword>
<proteinExistence type="evidence at transcript level"/>
<dbReference type="PANTHER" id="PTHR47999:SF96">
    <property type="entry name" value="TRANSCRIPTION REPRESSOR MYB6-LIKE"/>
    <property type="match status" value="1"/>
</dbReference>
<keyword evidence="6" id="KW-0804">Transcription</keyword>
<protein>
    <submittedName>
        <fullName evidence="10">Trichome differentiation protein GL1-like isoform X1</fullName>
    </submittedName>
</protein>
<evidence type="ECO:0000256" key="3">
    <source>
        <dbReference type="ARBA" id="ARBA00023015"/>
    </source>
</evidence>
<feature type="domain" description="Myb-like" evidence="8">
    <location>
        <begin position="9"/>
        <end position="61"/>
    </location>
</feature>
<evidence type="ECO:0000256" key="4">
    <source>
        <dbReference type="ARBA" id="ARBA00023125"/>
    </source>
</evidence>
<evidence type="ECO:0000256" key="6">
    <source>
        <dbReference type="ARBA" id="ARBA00023163"/>
    </source>
</evidence>
<feature type="domain" description="Myb-like" evidence="8">
    <location>
        <begin position="62"/>
        <end position="112"/>
    </location>
</feature>
<dbReference type="EMBL" id="MK282488">
    <property type="protein sequence ID" value="QDL88472.1"/>
    <property type="molecule type" value="mRNA"/>
</dbReference>
<evidence type="ECO:0000259" key="8">
    <source>
        <dbReference type="PROSITE" id="PS50090"/>
    </source>
</evidence>
<keyword evidence="2" id="KW-0677">Repeat</keyword>
<dbReference type="InterPro" id="IPR015495">
    <property type="entry name" value="Myb_TF_plants"/>
</dbReference>
<comment type="subcellular location">
    <subcellularLocation>
        <location evidence="1">Nucleus</location>
    </subcellularLocation>
</comment>
<feature type="domain" description="HTH myb-type" evidence="9">
    <location>
        <begin position="9"/>
        <end position="61"/>
    </location>
</feature>
<dbReference type="InterPro" id="IPR001005">
    <property type="entry name" value="SANT/Myb"/>
</dbReference>
<dbReference type="GO" id="GO:0003677">
    <property type="term" value="F:DNA binding"/>
    <property type="evidence" value="ECO:0007669"/>
    <property type="project" value="UniProtKB-KW"/>
</dbReference>
<reference evidence="10" key="1">
    <citation type="journal article" date="2015" name="PLoS ONE">
        <title>Digital Gene Expression Analysis Based on De Novo Transcriptome Assembly Reveals New Genes Associated with Floral Organ Differentiation of the Orchid Plant Cymbidium ensifolium.</title>
        <authorList>
            <person name="Yang F."/>
            <person name="Zhu G."/>
        </authorList>
    </citation>
    <scope>NUCLEOTIDE SEQUENCE</scope>
</reference>
<dbReference type="CDD" id="cd00167">
    <property type="entry name" value="SANT"/>
    <property type="match status" value="2"/>
</dbReference>
<name>A0A515HGB7_CYMEN</name>
<keyword evidence="3" id="KW-0805">Transcription regulation</keyword>
<dbReference type="Pfam" id="PF00249">
    <property type="entry name" value="Myb_DNA-binding"/>
    <property type="match status" value="2"/>
</dbReference>
<dbReference type="Gene3D" id="1.10.10.60">
    <property type="entry name" value="Homeodomain-like"/>
    <property type="match status" value="2"/>
</dbReference>
<dbReference type="SMART" id="SM00717">
    <property type="entry name" value="SANT"/>
    <property type="match status" value="2"/>
</dbReference>
<dbReference type="PROSITE" id="PS51294">
    <property type="entry name" value="HTH_MYB"/>
    <property type="match status" value="2"/>
</dbReference>
<evidence type="ECO:0000256" key="7">
    <source>
        <dbReference type="ARBA" id="ARBA00023242"/>
    </source>
</evidence>
<dbReference type="FunFam" id="1.10.10.60:FF:000218">
    <property type="entry name" value="Myb transcription factor"/>
    <property type="match status" value="1"/>
</dbReference>
<accession>A0A515HGB7</accession>
<keyword evidence="5" id="KW-0010">Activator</keyword>
<evidence type="ECO:0000256" key="2">
    <source>
        <dbReference type="ARBA" id="ARBA00022737"/>
    </source>
</evidence>
<keyword evidence="7" id="KW-0539">Nucleus</keyword>